<dbReference type="Pfam" id="PF13480">
    <property type="entry name" value="Acetyltransf_6"/>
    <property type="match status" value="1"/>
</dbReference>
<organism evidence="2 3">
    <name type="scientific">Dyella jiangningensis</name>
    <dbReference type="NCBI Taxonomy" id="1379159"/>
    <lineage>
        <taxon>Bacteria</taxon>
        <taxon>Pseudomonadati</taxon>
        <taxon>Pseudomonadota</taxon>
        <taxon>Gammaproteobacteria</taxon>
        <taxon>Lysobacterales</taxon>
        <taxon>Rhodanobacteraceae</taxon>
        <taxon>Dyella</taxon>
    </lineage>
</organism>
<evidence type="ECO:0000313" key="3">
    <source>
        <dbReference type="Proteomes" id="UP000248926"/>
    </source>
</evidence>
<sequence length="309" mass="34669">MLAVRPYRPTDAATWDTVVAESRNGVLLHRRAYMDYHADRFTDGSLIVERNGVAVAVLPANVQGGTAVSHGGLTYGGLISTSALRAESTLEVFGKIAGFYRSNGIDRLIYKAVPHIFHGYPAEEDLYALHRSGARLRRRDIASVIALREPFRFTDERRRAVNKARDAGIHVQSNADPASFHALLTEVLRRHDAVPTHRLDELRLLQSRFPEHIVLYEARRDDELLAGAVLYDFGRVVHTQYLAASEEGRRLNALSLLLAELIDRYAGRHYFSFGISTEQEGQVLNGGLVAQKEYFGARGIAHDFYEWVL</sequence>
<proteinExistence type="predicted"/>
<keyword evidence="2" id="KW-0808">Transferase</keyword>
<dbReference type="InterPro" id="IPR016181">
    <property type="entry name" value="Acyl_CoA_acyltransferase"/>
</dbReference>
<evidence type="ECO:0000259" key="1">
    <source>
        <dbReference type="Pfam" id="PF13480"/>
    </source>
</evidence>
<name>A0A328P7U3_9GAMM</name>
<dbReference type="RefSeq" id="WP_111983046.1">
    <property type="nucleotide sequence ID" value="NZ_NFZS01000001.1"/>
</dbReference>
<dbReference type="Gene3D" id="3.40.630.30">
    <property type="match status" value="1"/>
</dbReference>
<protein>
    <submittedName>
        <fullName evidence="2">GNAT family N-acetyltransferase</fullName>
    </submittedName>
</protein>
<keyword evidence="3" id="KW-1185">Reference proteome</keyword>
<reference evidence="2 3" key="1">
    <citation type="journal article" date="2018" name="Genet. Mol. Biol.">
        <title>The genome sequence of Dyella jiangningensis FCAV SCS01 from a lignocellulose-decomposing microbial consortium metagenome reveals potential for biotechnological applications.</title>
        <authorList>
            <person name="Desiderato J.G."/>
            <person name="Alvarenga D.O."/>
            <person name="Constancio M.T.L."/>
            <person name="Alves L.M.C."/>
            <person name="Varani A.M."/>
        </authorList>
    </citation>
    <scope>NUCLEOTIDE SEQUENCE [LARGE SCALE GENOMIC DNA]</scope>
    <source>
        <strain evidence="2 3">FCAV SCS01</strain>
    </source>
</reference>
<dbReference type="Proteomes" id="UP000248926">
    <property type="component" value="Unassembled WGS sequence"/>
</dbReference>
<gene>
    <name evidence="2" type="ORF">CA260_07055</name>
</gene>
<feature type="domain" description="BioF2-like acetyltransferase" evidence="1">
    <location>
        <begin position="158"/>
        <end position="278"/>
    </location>
</feature>
<comment type="caution">
    <text evidence="2">The sequence shown here is derived from an EMBL/GenBank/DDBJ whole genome shotgun (WGS) entry which is preliminary data.</text>
</comment>
<dbReference type="AlphaFoldDB" id="A0A328P7U3"/>
<dbReference type="GO" id="GO:0016740">
    <property type="term" value="F:transferase activity"/>
    <property type="evidence" value="ECO:0007669"/>
    <property type="project" value="UniProtKB-KW"/>
</dbReference>
<dbReference type="EMBL" id="NFZS01000001">
    <property type="protein sequence ID" value="RAO78378.1"/>
    <property type="molecule type" value="Genomic_DNA"/>
</dbReference>
<dbReference type="SUPFAM" id="SSF55729">
    <property type="entry name" value="Acyl-CoA N-acyltransferases (Nat)"/>
    <property type="match status" value="1"/>
</dbReference>
<accession>A0A328P7U3</accession>
<dbReference type="InterPro" id="IPR038740">
    <property type="entry name" value="BioF2-like_GNAT_dom"/>
</dbReference>
<dbReference type="OrthoDB" id="9808687at2"/>
<evidence type="ECO:0000313" key="2">
    <source>
        <dbReference type="EMBL" id="RAO78378.1"/>
    </source>
</evidence>